<feature type="binding site" evidence="11">
    <location>
        <begin position="291"/>
        <end position="292"/>
    </location>
    <ligand>
        <name>FMN</name>
        <dbReference type="ChEBI" id="CHEBI:58210"/>
    </ligand>
</feature>
<evidence type="ECO:0000256" key="1">
    <source>
        <dbReference type="ARBA" id="ARBA00001917"/>
    </source>
</evidence>
<evidence type="ECO:0000313" key="13">
    <source>
        <dbReference type="EMBL" id="MCP9292718.1"/>
    </source>
</evidence>
<dbReference type="GO" id="GO:0016491">
    <property type="term" value="F:oxidoreductase activity"/>
    <property type="evidence" value="ECO:0007669"/>
    <property type="project" value="InterPro"/>
</dbReference>
<accession>A0A9X2L5G3</accession>
<keyword evidence="9 11" id="KW-0413">Isomerase</keyword>
<keyword evidence="14" id="KW-1185">Reference proteome</keyword>
<evidence type="ECO:0000256" key="6">
    <source>
        <dbReference type="ARBA" id="ARBA00022842"/>
    </source>
</evidence>
<dbReference type="PIRSF" id="PIRSF003314">
    <property type="entry name" value="IPP_isomerase"/>
    <property type="match status" value="1"/>
</dbReference>
<evidence type="ECO:0000256" key="4">
    <source>
        <dbReference type="ARBA" id="ARBA00022643"/>
    </source>
</evidence>
<protein>
    <recommendedName>
        <fullName evidence="11">Isopentenyl-diphosphate delta-isomerase</fullName>
        <shortName evidence="11">IPP isomerase</shortName>
        <ecNumber evidence="11">5.3.3.2</ecNumber>
    </recommendedName>
    <alternativeName>
        <fullName evidence="11">Isopentenyl diphosphate:dimethylallyl diphosphate isomerase</fullName>
    </alternativeName>
    <alternativeName>
        <fullName evidence="11">Isopentenyl pyrophosphate isomerase</fullName>
    </alternativeName>
    <alternativeName>
        <fullName evidence="11">Type 2 isopentenyl diphosphate isomerase</fullName>
        <shortName evidence="11">IDI-2</shortName>
    </alternativeName>
</protein>
<evidence type="ECO:0000256" key="2">
    <source>
        <dbReference type="ARBA" id="ARBA00022490"/>
    </source>
</evidence>
<dbReference type="InterPro" id="IPR000262">
    <property type="entry name" value="FMN-dep_DH"/>
</dbReference>
<dbReference type="PANTHER" id="PTHR43665:SF1">
    <property type="entry name" value="ISOPENTENYL-DIPHOSPHATE DELTA-ISOMERASE"/>
    <property type="match status" value="1"/>
</dbReference>
<dbReference type="EC" id="5.3.3.2" evidence="11"/>
<comment type="caution">
    <text evidence="11">Lacks conserved residue(s) required for the propagation of feature annotation.</text>
</comment>
<evidence type="ECO:0000259" key="12">
    <source>
        <dbReference type="Pfam" id="PF01070"/>
    </source>
</evidence>
<dbReference type="GO" id="GO:0070402">
    <property type="term" value="F:NADPH binding"/>
    <property type="evidence" value="ECO:0007669"/>
    <property type="project" value="UniProtKB-UniRule"/>
</dbReference>
<evidence type="ECO:0000256" key="11">
    <source>
        <dbReference type="HAMAP-Rule" id="MF_00354"/>
    </source>
</evidence>
<comment type="similarity">
    <text evidence="11">Belongs to the IPP isomerase type 2 family.</text>
</comment>
<feature type="binding site" evidence="11">
    <location>
        <position position="221"/>
    </location>
    <ligand>
        <name>FMN</name>
        <dbReference type="ChEBI" id="CHEBI:58210"/>
    </ligand>
</feature>
<feature type="domain" description="FMN-dependent dehydrogenase" evidence="12">
    <location>
        <begin position="175"/>
        <end position="338"/>
    </location>
</feature>
<feature type="binding site" evidence="11">
    <location>
        <position position="95"/>
    </location>
    <ligand>
        <name>FMN</name>
        <dbReference type="ChEBI" id="CHEBI:58210"/>
    </ligand>
</feature>
<comment type="catalytic activity">
    <reaction evidence="11">
        <text>isopentenyl diphosphate = dimethylallyl diphosphate</text>
        <dbReference type="Rhea" id="RHEA:23284"/>
        <dbReference type="ChEBI" id="CHEBI:57623"/>
        <dbReference type="ChEBI" id="CHEBI:128769"/>
        <dbReference type="EC" id="5.3.3.2"/>
    </reaction>
</comment>
<evidence type="ECO:0000313" key="14">
    <source>
        <dbReference type="Proteomes" id="UP001139125"/>
    </source>
</evidence>
<evidence type="ECO:0000256" key="10">
    <source>
        <dbReference type="ARBA" id="ARBA00025810"/>
    </source>
</evidence>
<dbReference type="SUPFAM" id="SSF51395">
    <property type="entry name" value="FMN-linked oxidoreductases"/>
    <property type="match status" value="1"/>
</dbReference>
<feature type="binding site" evidence="11">
    <location>
        <position position="191"/>
    </location>
    <ligand>
        <name>FMN</name>
        <dbReference type="ChEBI" id="CHEBI:58210"/>
    </ligand>
</feature>
<gene>
    <name evidence="11 13" type="primary">fni</name>
    <name evidence="13" type="ORF">NM125_14105</name>
</gene>
<keyword evidence="5 11" id="KW-0479">Metal-binding</keyword>
<dbReference type="InterPro" id="IPR011179">
    <property type="entry name" value="IPdP_isomerase"/>
</dbReference>
<keyword evidence="4 11" id="KW-0288">FMN</keyword>
<comment type="function">
    <text evidence="11">Involved in the biosynthesis of isoprenoids. Catalyzes the 1,3-allylic rearrangement of the homoallylic substrate isopentenyl (IPP) to its allylic isomer, dimethylallyl diphosphate (DMAPP).</text>
</comment>
<evidence type="ECO:0000256" key="8">
    <source>
        <dbReference type="ARBA" id="ARBA00023229"/>
    </source>
</evidence>
<evidence type="ECO:0000256" key="7">
    <source>
        <dbReference type="ARBA" id="ARBA00022857"/>
    </source>
</evidence>
<dbReference type="EMBL" id="JANDBC010000003">
    <property type="protein sequence ID" value="MCP9292718.1"/>
    <property type="molecule type" value="Genomic_DNA"/>
</dbReference>
<keyword evidence="7 11" id="KW-0521">NADP</keyword>
<dbReference type="GO" id="GO:0005737">
    <property type="term" value="C:cytoplasm"/>
    <property type="evidence" value="ECO:0007669"/>
    <property type="project" value="UniProtKB-SubCell"/>
</dbReference>
<dbReference type="Proteomes" id="UP001139125">
    <property type="component" value="Unassembled WGS sequence"/>
</dbReference>
<proteinExistence type="inferred from homology"/>
<comment type="caution">
    <text evidence="13">The sequence shown here is derived from an EMBL/GenBank/DDBJ whole genome shotgun (WGS) entry which is preliminary data.</text>
</comment>
<dbReference type="PANTHER" id="PTHR43665">
    <property type="entry name" value="ISOPENTENYL-DIPHOSPHATE DELTA-ISOMERASE"/>
    <property type="match status" value="1"/>
</dbReference>
<feature type="binding site" evidence="11">
    <location>
        <position position="64"/>
    </location>
    <ligand>
        <name>FMN</name>
        <dbReference type="ChEBI" id="CHEBI:58210"/>
    </ligand>
</feature>
<dbReference type="GO" id="GO:0004452">
    <property type="term" value="F:isopentenyl-diphosphate delta-isomerase activity"/>
    <property type="evidence" value="ECO:0007669"/>
    <property type="project" value="UniProtKB-UniRule"/>
</dbReference>
<keyword evidence="8 11" id="KW-0414">Isoprene biosynthesis</keyword>
<dbReference type="RefSeq" id="WP_255135616.1">
    <property type="nucleotide sequence ID" value="NZ_JANDBC010000003.1"/>
</dbReference>
<evidence type="ECO:0000256" key="5">
    <source>
        <dbReference type="ARBA" id="ARBA00022723"/>
    </source>
</evidence>
<dbReference type="GO" id="GO:0000287">
    <property type="term" value="F:magnesium ion binding"/>
    <property type="evidence" value="ECO:0007669"/>
    <property type="project" value="UniProtKB-UniRule"/>
</dbReference>
<comment type="cofactor">
    <cofactor evidence="11">
        <name>NADPH</name>
        <dbReference type="ChEBI" id="CHEBI:57783"/>
    </cofactor>
</comment>
<dbReference type="GO" id="GO:0008299">
    <property type="term" value="P:isoprenoid biosynthetic process"/>
    <property type="evidence" value="ECO:0007669"/>
    <property type="project" value="UniProtKB-UniRule"/>
</dbReference>
<comment type="cofactor">
    <cofactor evidence="1 11">
        <name>FMN</name>
        <dbReference type="ChEBI" id="CHEBI:58210"/>
    </cofactor>
</comment>
<reference evidence="13" key="1">
    <citation type="submission" date="2022-06" db="EMBL/GenBank/DDBJ databases">
        <title>Gracilimonas sp. CAU 1638 isolated from sea sediment.</title>
        <authorList>
            <person name="Kim W."/>
        </authorList>
    </citation>
    <scope>NUCLEOTIDE SEQUENCE</scope>
    <source>
        <strain evidence="13">CAU 1638</strain>
    </source>
</reference>
<feature type="binding site" evidence="11">
    <location>
        <begin position="65"/>
        <end position="67"/>
    </location>
    <ligand>
        <name>FMN</name>
        <dbReference type="ChEBI" id="CHEBI:58210"/>
    </ligand>
</feature>
<dbReference type="AlphaFoldDB" id="A0A9X2L5G3"/>
<feature type="binding site" evidence="11">
    <location>
        <position position="160"/>
    </location>
    <ligand>
        <name>Mg(2+)</name>
        <dbReference type="ChEBI" id="CHEBI:18420"/>
    </ligand>
</feature>
<name>A0A9X2L5G3_9BACT</name>
<dbReference type="GO" id="GO:0010181">
    <property type="term" value="F:FMN binding"/>
    <property type="evidence" value="ECO:0007669"/>
    <property type="project" value="UniProtKB-UniRule"/>
</dbReference>
<dbReference type="Gene3D" id="3.20.20.70">
    <property type="entry name" value="Aldolase class I"/>
    <property type="match status" value="1"/>
</dbReference>
<evidence type="ECO:0000256" key="9">
    <source>
        <dbReference type="ARBA" id="ARBA00023235"/>
    </source>
</evidence>
<keyword evidence="3 11" id="KW-0285">Flavoprotein</keyword>
<dbReference type="InterPro" id="IPR013785">
    <property type="entry name" value="Aldolase_TIM"/>
</dbReference>
<comment type="subunit">
    <text evidence="10 11">Homooctamer. Dimer of tetramers.</text>
</comment>
<organism evidence="13 14">
    <name type="scientific">Gracilimonas sediminicola</name>
    <dbReference type="NCBI Taxonomy" id="2952158"/>
    <lineage>
        <taxon>Bacteria</taxon>
        <taxon>Pseudomonadati</taxon>
        <taxon>Balneolota</taxon>
        <taxon>Balneolia</taxon>
        <taxon>Balneolales</taxon>
        <taxon>Balneolaceae</taxon>
        <taxon>Gracilimonas</taxon>
    </lineage>
</organism>
<keyword evidence="2 11" id="KW-0963">Cytoplasm</keyword>
<dbReference type="HAMAP" id="MF_00354">
    <property type="entry name" value="Idi_2"/>
    <property type="match status" value="1"/>
</dbReference>
<feature type="binding site" evidence="11">
    <location>
        <position position="159"/>
    </location>
    <ligand>
        <name>substrate</name>
    </ligand>
</feature>
<comment type="cofactor">
    <cofactor evidence="11">
        <name>Mg(2+)</name>
        <dbReference type="ChEBI" id="CHEBI:18420"/>
    </cofactor>
</comment>
<evidence type="ECO:0000256" key="3">
    <source>
        <dbReference type="ARBA" id="ARBA00022630"/>
    </source>
</evidence>
<comment type="subcellular location">
    <subcellularLocation>
        <location evidence="11">Cytoplasm</location>
    </subcellularLocation>
</comment>
<feature type="domain" description="FMN-dependent dehydrogenase" evidence="12">
    <location>
        <begin position="19"/>
        <end position="96"/>
    </location>
</feature>
<keyword evidence="6 11" id="KW-0460">Magnesium</keyword>
<feature type="binding site" evidence="11">
    <location>
        <begin position="7"/>
        <end position="8"/>
    </location>
    <ligand>
        <name>substrate</name>
    </ligand>
</feature>
<feature type="binding site" evidence="11">
    <location>
        <begin position="95"/>
        <end position="97"/>
    </location>
    <ligand>
        <name>substrate</name>
    </ligand>
</feature>
<dbReference type="Pfam" id="PF01070">
    <property type="entry name" value="FMN_dh"/>
    <property type="match status" value="2"/>
</dbReference>
<sequence>MTDIRDRKKDHVELTVTEGTQYDQPSGFERYRFIHNALPEVNFNEVTTEATLLGRTFSMPLFISSMTGGYSEAGPVNAIIAEFCEAENLPFGVGSQRAMLEDESLTDTFSVVRDKAPNAFICSNIGGAQLIGGLDTKRLTQLMDSIQANAIIVHLNPLQELMQPEGDRDFKGILDGIEQLVKDTQLPVIVKETGAGISEHTARRLLNVGVNVIDVAGAGGTSWAKVENFRSSNQSANHGFDEWGIPTVECIQQLSKLEWEQSFEIIASGGIRSAFDIAKSLCLGAHFAATAQPVIKAIKNDEYTGLEKLLNQWKKDLKTILTLLGCTSVQELSASHLQEMK</sequence>
<dbReference type="CDD" id="cd02811">
    <property type="entry name" value="IDI-2_FMN"/>
    <property type="match status" value="1"/>
</dbReference>
<feature type="binding site" evidence="11">
    <location>
        <begin position="270"/>
        <end position="272"/>
    </location>
    <ligand>
        <name>FMN</name>
        <dbReference type="ChEBI" id="CHEBI:58210"/>
    </ligand>
</feature>
<dbReference type="NCBIfam" id="TIGR02151">
    <property type="entry name" value="IPP_isom_2"/>
    <property type="match status" value="1"/>
</dbReference>
<feature type="binding site" evidence="11">
    <location>
        <position position="124"/>
    </location>
    <ligand>
        <name>FMN</name>
        <dbReference type="ChEBI" id="CHEBI:58210"/>
    </ligand>
</feature>